<dbReference type="InterPro" id="IPR003593">
    <property type="entry name" value="AAA+_ATPase"/>
</dbReference>
<comment type="subunit">
    <text evidence="9">Part of the signal recognition particle protein translocation system, which is composed of SRP and FtsY.</text>
</comment>
<dbReference type="PANTHER" id="PTHR11564">
    <property type="entry name" value="SIGNAL RECOGNITION PARTICLE 54K PROTEIN SRP54"/>
    <property type="match status" value="1"/>
</dbReference>
<dbReference type="CDD" id="cd18539">
    <property type="entry name" value="SRP_G"/>
    <property type="match status" value="1"/>
</dbReference>
<evidence type="ECO:0000256" key="1">
    <source>
        <dbReference type="ARBA" id="ARBA00005450"/>
    </source>
</evidence>
<dbReference type="InterPro" id="IPR042101">
    <property type="entry name" value="SRP54_N_sf"/>
</dbReference>
<evidence type="ECO:0000256" key="6">
    <source>
        <dbReference type="ARBA" id="ARBA00023135"/>
    </source>
</evidence>
<dbReference type="GO" id="GO:0006614">
    <property type="term" value="P:SRP-dependent cotranslational protein targeting to membrane"/>
    <property type="evidence" value="ECO:0007669"/>
    <property type="project" value="InterPro"/>
</dbReference>
<evidence type="ECO:0000256" key="3">
    <source>
        <dbReference type="ARBA" id="ARBA00022801"/>
    </source>
</evidence>
<feature type="binding site" evidence="9">
    <location>
        <begin position="190"/>
        <end position="194"/>
    </location>
    <ligand>
        <name>GTP</name>
        <dbReference type="ChEBI" id="CHEBI:37565"/>
    </ligand>
</feature>
<feature type="region of interest" description="Disordered" evidence="10">
    <location>
        <begin position="434"/>
        <end position="466"/>
    </location>
</feature>
<dbReference type="FunFam" id="3.40.50.300:FF:000022">
    <property type="entry name" value="Signal recognition particle 54 kDa subunit"/>
    <property type="match status" value="1"/>
</dbReference>
<comment type="similarity">
    <text evidence="1 9">Belongs to the GTP-binding SRP family. SRP54 subfamily.</text>
</comment>
<feature type="compositionally biased region" description="Basic residues" evidence="10">
    <location>
        <begin position="457"/>
        <end position="466"/>
    </location>
</feature>
<proteinExistence type="inferred from homology"/>
<dbReference type="Gene3D" id="3.40.50.300">
    <property type="entry name" value="P-loop containing nucleotide triphosphate hydrolases"/>
    <property type="match status" value="1"/>
</dbReference>
<dbReference type="Pfam" id="PF00448">
    <property type="entry name" value="SRP54"/>
    <property type="match status" value="1"/>
</dbReference>
<evidence type="ECO:0000256" key="10">
    <source>
        <dbReference type="SAM" id="MobiDB-lite"/>
    </source>
</evidence>
<dbReference type="InterPro" id="IPR004780">
    <property type="entry name" value="SRP"/>
</dbReference>
<dbReference type="InterPro" id="IPR004125">
    <property type="entry name" value="Signal_recog_particle_SRP54_M"/>
</dbReference>
<dbReference type="SUPFAM" id="SSF52540">
    <property type="entry name" value="P-loop containing nucleoside triphosphate hydrolases"/>
    <property type="match status" value="1"/>
</dbReference>
<keyword evidence="7 9" id="KW-0687">Ribonucleoprotein</keyword>
<dbReference type="SUPFAM" id="SSF47446">
    <property type="entry name" value="Signal peptide-binding domain"/>
    <property type="match status" value="1"/>
</dbReference>
<feature type="domain" description="SRP54-type proteins GTP-binding" evidence="12">
    <location>
        <begin position="101"/>
        <end position="296"/>
    </location>
</feature>
<dbReference type="EMBL" id="CP051151">
    <property type="protein sequence ID" value="QLY40272.1"/>
    <property type="molecule type" value="Genomic_DNA"/>
</dbReference>
<evidence type="ECO:0000256" key="9">
    <source>
        <dbReference type="HAMAP-Rule" id="MF_00306"/>
    </source>
</evidence>
<name>A0A7L6N459_9MOLU</name>
<dbReference type="InterPro" id="IPR013822">
    <property type="entry name" value="Signal_recog_particl_SRP54_hlx"/>
</dbReference>
<feature type="domain" description="Signal recognition particle SRP54 helical bundle" evidence="13">
    <location>
        <begin position="2"/>
        <end position="87"/>
    </location>
</feature>
<feature type="binding site" evidence="9">
    <location>
        <begin position="108"/>
        <end position="115"/>
    </location>
    <ligand>
        <name>GTP</name>
        <dbReference type="ChEBI" id="CHEBI:37565"/>
    </ligand>
</feature>
<accession>A0A7L6N459</accession>
<keyword evidence="6 9" id="KW-0733">Signal recognition particle</keyword>
<keyword evidence="2 9" id="KW-0547">Nucleotide-binding</keyword>
<keyword evidence="15" id="KW-1185">Reference proteome</keyword>
<keyword evidence="3 9" id="KW-0378">Hydrolase</keyword>
<organism evidence="14 15">
    <name type="scientific">Hujiaoplasma nucleasis</name>
    <dbReference type="NCBI Taxonomy" id="2725268"/>
    <lineage>
        <taxon>Bacteria</taxon>
        <taxon>Bacillati</taxon>
        <taxon>Mycoplasmatota</taxon>
        <taxon>Mollicutes</taxon>
        <taxon>Candidatus Izemoplasmatales</taxon>
        <taxon>Hujiaoplasmataceae</taxon>
        <taxon>Hujiaoplasma</taxon>
    </lineage>
</organism>
<dbReference type="NCBIfam" id="TIGR00959">
    <property type="entry name" value="ffh"/>
    <property type="match status" value="1"/>
</dbReference>
<dbReference type="GO" id="GO:0048500">
    <property type="term" value="C:signal recognition particle"/>
    <property type="evidence" value="ECO:0007669"/>
    <property type="project" value="UniProtKB-UniRule"/>
</dbReference>
<protein>
    <recommendedName>
        <fullName evidence="9">Signal recognition particle protein</fullName>
        <ecNumber evidence="9">3.6.5.4</ecNumber>
    </recommendedName>
    <alternativeName>
        <fullName evidence="9">Fifty-four homolog</fullName>
    </alternativeName>
</protein>
<dbReference type="SMART" id="SM00382">
    <property type="entry name" value="AAA"/>
    <property type="match status" value="1"/>
</dbReference>
<reference evidence="14 15" key="1">
    <citation type="submission" date="2020-04" db="EMBL/GenBank/DDBJ databases">
        <authorList>
            <person name="Zheng R.K."/>
            <person name="Sun C.M."/>
        </authorList>
    </citation>
    <scope>NUCLEOTIDE SEQUENCE [LARGE SCALE GENOMIC DNA]</scope>
    <source>
        <strain evidence="15">zrk29</strain>
    </source>
</reference>
<dbReference type="Proteomes" id="UP000512167">
    <property type="component" value="Chromosome"/>
</dbReference>
<gene>
    <name evidence="9 14" type="primary">ffh</name>
    <name evidence="14" type="ORF">HF295_05120</name>
</gene>
<feature type="domain" description="AAA+ ATPase" evidence="11">
    <location>
        <begin position="100"/>
        <end position="301"/>
    </location>
</feature>
<feature type="compositionally biased region" description="Polar residues" evidence="10">
    <location>
        <begin position="434"/>
        <end position="447"/>
    </location>
</feature>
<comment type="domain">
    <text evidence="9">Composed of three domains: the N-terminal N domain, which is responsible for interactions with the ribosome, the central G domain, which binds GTP, and the C-terminal M domain, which binds the RNA and the signal sequence of the RNC.</text>
</comment>
<dbReference type="AlphaFoldDB" id="A0A7L6N459"/>
<comment type="catalytic activity">
    <reaction evidence="8 9">
        <text>GTP + H2O = GDP + phosphate + H(+)</text>
        <dbReference type="Rhea" id="RHEA:19669"/>
        <dbReference type="ChEBI" id="CHEBI:15377"/>
        <dbReference type="ChEBI" id="CHEBI:15378"/>
        <dbReference type="ChEBI" id="CHEBI:37565"/>
        <dbReference type="ChEBI" id="CHEBI:43474"/>
        <dbReference type="ChEBI" id="CHEBI:58189"/>
        <dbReference type="EC" id="3.6.5.4"/>
    </reaction>
</comment>
<dbReference type="Pfam" id="PF02978">
    <property type="entry name" value="SRP_SPB"/>
    <property type="match status" value="1"/>
</dbReference>
<evidence type="ECO:0000313" key="14">
    <source>
        <dbReference type="EMBL" id="QLY40272.1"/>
    </source>
</evidence>
<evidence type="ECO:0000256" key="7">
    <source>
        <dbReference type="ARBA" id="ARBA00023274"/>
    </source>
</evidence>
<dbReference type="PANTHER" id="PTHR11564:SF5">
    <property type="entry name" value="SIGNAL RECOGNITION PARTICLE SUBUNIT SRP54"/>
    <property type="match status" value="1"/>
</dbReference>
<dbReference type="InterPro" id="IPR036891">
    <property type="entry name" value="Signal_recog_part_SRP54_M_sf"/>
</dbReference>
<dbReference type="GO" id="GO:0005525">
    <property type="term" value="F:GTP binding"/>
    <property type="evidence" value="ECO:0007669"/>
    <property type="project" value="UniProtKB-UniRule"/>
</dbReference>
<dbReference type="SMART" id="SM00963">
    <property type="entry name" value="SRP54_N"/>
    <property type="match status" value="1"/>
</dbReference>
<sequence length="466" mass="52521">MAFEDLTGRFQMALRRLTGKAKLTENDIDEMMREVRLSLLEADVNYKVVKEFTEDVKVLAYGEKILKGLKPGEQVVKIVNDELTKLMGEETSEINLKTNDMTVMLMVGLQGAGKTTTAGKLANFIKNKHNKKPMLIAADVYRPAAIEQLQTVGQQLGIEVYQEGLIDPETIVKNGLKYAKEQAYDLVIIDTAGRLHIDDSMMDEIQKIEKLSKPDEVLLTVDAMTGQDAVNVAETFNKALNLTGCILTKLDGDTRGGAALSIRKMTGVPIKFSGTGEKLEDIEVFHPERMASRILGMGDILSLVEKATQEIDEEEALSMMEKMMTGKFNYNDLLKQMKMIKRMGKFSGILKMMPGMKSLGNMDKVDDKQLEYIEAIVGSMTEEERKKPELINRSSSRRNRIARGSGRSYSEINKLVDMLEKQQTLMRRMQGMNPDSLQNMAQGNFQPKESRSERRDKMKRKGGFRF</sequence>
<evidence type="ECO:0000256" key="2">
    <source>
        <dbReference type="ARBA" id="ARBA00022741"/>
    </source>
</evidence>
<comment type="subcellular location">
    <subcellularLocation>
        <location evidence="9">Cytoplasm</location>
    </subcellularLocation>
    <text evidence="9">The SRP-RNC complex is targeted to the cytoplasmic membrane.</text>
</comment>
<comment type="function">
    <text evidence="9">Involved in targeting and insertion of nascent membrane proteins into the cytoplasmic membrane. Binds to the hydrophobic signal sequence of the ribosome-nascent chain (RNC) as it emerges from the ribosomes. The SRP-RNC complex is then targeted to the cytoplasmic membrane where it interacts with the SRP receptor FtsY.</text>
</comment>
<dbReference type="RefSeq" id="WP_312031099.1">
    <property type="nucleotide sequence ID" value="NZ_CP051151.1"/>
</dbReference>
<evidence type="ECO:0000259" key="11">
    <source>
        <dbReference type="SMART" id="SM00382"/>
    </source>
</evidence>
<dbReference type="Pfam" id="PF02881">
    <property type="entry name" value="SRP54_N"/>
    <property type="match status" value="1"/>
</dbReference>
<dbReference type="GO" id="GO:0003924">
    <property type="term" value="F:GTPase activity"/>
    <property type="evidence" value="ECO:0007669"/>
    <property type="project" value="UniProtKB-UniRule"/>
</dbReference>
<keyword evidence="5 9" id="KW-0342">GTP-binding</keyword>
<evidence type="ECO:0000256" key="4">
    <source>
        <dbReference type="ARBA" id="ARBA00022884"/>
    </source>
</evidence>
<evidence type="ECO:0000256" key="5">
    <source>
        <dbReference type="ARBA" id="ARBA00023134"/>
    </source>
</evidence>
<keyword evidence="9" id="KW-0963">Cytoplasm</keyword>
<dbReference type="GO" id="GO:0008312">
    <property type="term" value="F:7S RNA binding"/>
    <property type="evidence" value="ECO:0007669"/>
    <property type="project" value="InterPro"/>
</dbReference>
<dbReference type="InterPro" id="IPR027417">
    <property type="entry name" value="P-loop_NTPase"/>
</dbReference>
<keyword evidence="4 9" id="KW-0694">RNA-binding</keyword>
<feature type="binding site" evidence="9">
    <location>
        <begin position="248"/>
        <end position="251"/>
    </location>
    <ligand>
        <name>GTP</name>
        <dbReference type="ChEBI" id="CHEBI:37565"/>
    </ligand>
</feature>
<dbReference type="InterPro" id="IPR022941">
    <property type="entry name" value="SRP54"/>
</dbReference>
<dbReference type="InterPro" id="IPR000897">
    <property type="entry name" value="SRP54_GTPase_dom"/>
</dbReference>
<evidence type="ECO:0000256" key="8">
    <source>
        <dbReference type="ARBA" id="ARBA00048027"/>
    </source>
</evidence>
<dbReference type="SMART" id="SM00962">
    <property type="entry name" value="SRP54"/>
    <property type="match status" value="1"/>
</dbReference>
<evidence type="ECO:0000259" key="13">
    <source>
        <dbReference type="SMART" id="SM00963"/>
    </source>
</evidence>
<dbReference type="Gene3D" id="1.20.120.140">
    <property type="entry name" value="Signal recognition particle SRP54, nucleotide-binding domain"/>
    <property type="match status" value="1"/>
</dbReference>
<dbReference type="Gene3D" id="1.10.260.30">
    <property type="entry name" value="Signal recognition particle, SRP54 subunit, M-domain"/>
    <property type="match status" value="1"/>
</dbReference>
<dbReference type="HAMAP" id="MF_00306">
    <property type="entry name" value="SRP54"/>
    <property type="match status" value="1"/>
</dbReference>
<dbReference type="EC" id="3.6.5.4" evidence="9"/>
<evidence type="ECO:0000259" key="12">
    <source>
        <dbReference type="SMART" id="SM00962"/>
    </source>
</evidence>
<evidence type="ECO:0000313" key="15">
    <source>
        <dbReference type="Proteomes" id="UP000512167"/>
    </source>
</evidence>
<dbReference type="KEGG" id="tbk:HF295_05120"/>